<dbReference type="EMBL" id="NWTM01000001">
    <property type="protein sequence ID" value="RYC44590.1"/>
    <property type="molecule type" value="Genomic_DNA"/>
</dbReference>
<gene>
    <name evidence="2" type="ORF">CLR69_06100</name>
</gene>
<dbReference type="OrthoDB" id="6683604at2"/>
<reference evidence="2 3" key="1">
    <citation type="journal article" date="2018" name="Syst. Appl. Microbiol.">
        <title>Pectobacterium zantedeschiae sp. nov. a new species of a soft rot pathogen isolated from Calla lily (Zantedeschia spp.).</title>
        <authorList>
            <person name="Waleron M."/>
            <person name="Misztak A."/>
            <person name="Waleron M."/>
            <person name="Franczuk M."/>
            <person name="Jonca J."/>
            <person name="Wielgomas B."/>
            <person name="Mikicinski A."/>
            <person name="Popovic T."/>
            <person name="Waleron K."/>
        </authorList>
    </citation>
    <scope>NUCLEOTIDE SEQUENCE [LARGE SCALE GENOMIC DNA]</scope>
    <source>
        <strain evidence="2 3">9M</strain>
    </source>
</reference>
<name>A0A9X8P5R0_9GAMM</name>
<organism evidence="2 3">
    <name type="scientific">Pectobacterium zantedeschiae</name>
    <dbReference type="NCBI Taxonomy" id="2034769"/>
    <lineage>
        <taxon>Bacteria</taxon>
        <taxon>Pseudomonadati</taxon>
        <taxon>Pseudomonadota</taxon>
        <taxon>Gammaproteobacteria</taxon>
        <taxon>Enterobacterales</taxon>
        <taxon>Pectobacteriaceae</taxon>
        <taxon>Pectobacterium</taxon>
    </lineage>
</organism>
<dbReference type="RefSeq" id="WP_129711345.1">
    <property type="nucleotide sequence ID" value="NZ_JBEHFA010000003.1"/>
</dbReference>
<evidence type="ECO:0000259" key="1">
    <source>
        <dbReference type="Pfam" id="PF25670"/>
    </source>
</evidence>
<dbReference type="Pfam" id="PF25670">
    <property type="entry name" value="Phage_tail_C_2"/>
    <property type="match status" value="1"/>
</dbReference>
<dbReference type="Proteomes" id="UP001138460">
    <property type="component" value="Unassembled WGS sequence"/>
</dbReference>
<sequence length="487" mass="52717">MSWYKTGSVTATNGSKIITGNGTQFSNPLNGVSTGRMLLLPGAGTVQIYEIESVQSDTQLTLVSAFSGITGGDKLYAVPTSPTVSIEQFAHEFASTLAYYQQQLQGWQSILTGSGNITLTTPDGQSVTIRSQSEWDRLLNTKMGAGQFGWGGKAVAIPPNTNLFDYFTVNTPSGLYWADSTAINKPPGFADTVLYWSPIFHPEFYASLVAVNFTTGGAKTASISVQRGNWETSWSVDWNSRNLISLNGFVKNALATDYPTGGDYAAALQSEQAAGSCTVGGIWKAYLSVRHRGGKPDTDSTQWGWGLVDGNMTQGNFNEFVLEKTVNGNFLPAVHLKHTGNTMTDSNGFLKTASPVVKLFSDGSSELNTESEGIVTERSGTGQYRISGCLGLNADLAWGGMDGGIAGPRCRNGLERLWIDYDVEQDGSIIIRTYHRTHPSAMNFARNEIDSYVEGDLIDIPTDTFLSVRVQMPDREETPYESIIKPA</sequence>
<dbReference type="AlphaFoldDB" id="A0A9X8P5R0"/>
<protein>
    <recommendedName>
        <fullName evidence="1">Phage tail protein C-terminal domain-containing protein</fullName>
    </recommendedName>
</protein>
<comment type="caution">
    <text evidence="2">The sequence shown here is derived from an EMBL/GenBank/DDBJ whole genome shotgun (WGS) entry which is preliminary data.</text>
</comment>
<keyword evidence="3" id="KW-1185">Reference proteome</keyword>
<evidence type="ECO:0000313" key="2">
    <source>
        <dbReference type="EMBL" id="RYC44590.1"/>
    </source>
</evidence>
<dbReference type="InterPro" id="IPR058008">
    <property type="entry name" value="Gp26_C"/>
</dbReference>
<proteinExistence type="predicted"/>
<evidence type="ECO:0000313" key="3">
    <source>
        <dbReference type="Proteomes" id="UP001138460"/>
    </source>
</evidence>
<accession>A0A9X8P5R0</accession>
<feature type="domain" description="Phage tail protein C-terminal" evidence="1">
    <location>
        <begin position="341"/>
        <end position="473"/>
    </location>
</feature>